<dbReference type="KEGG" id="sha:SH2566"/>
<protein>
    <submittedName>
        <fullName evidence="1">Uncharacterized protein</fullName>
    </submittedName>
</protein>
<name>Q4L3A2_STAHJ</name>
<organism evidence="1 2">
    <name type="scientific">Staphylococcus haemolyticus (strain JCSC1435)</name>
    <dbReference type="NCBI Taxonomy" id="279808"/>
    <lineage>
        <taxon>Bacteria</taxon>
        <taxon>Bacillati</taxon>
        <taxon>Bacillota</taxon>
        <taxon>Bacilli</taxon>
        <taxon>Bacillales</taxon>
        <taxon>Staphylococcaceae</taxon>
        <taxon>Staphylococcus</taxon>
    </lineage>
</organism>
<proteinExistence type="predicted"/>
<sequence>MVGLFYIYTKNLINQLTNEESLFYELNLLHPCLN</sequence>
<dbReference type="AlphaFoldDB" id="Q4L3A2"/>
<dbReference type="EMBL" id="AP006716">
    <property type="protein sequence ID" value="BAE05875.1"/>
    <property type="molecule type" value="Genomic_DNA"/>
</dbReference>
<gene>
    <name evidence="1" type="ordered locus">SH2566</name>
</gene>
<accession>Q4L3A2</accession>
<reference evidence="1 2" key="1">
    <citation type="journal article" date="2005" name="J. Bacteriol.">
        <title>Whole-genome sequencing of Staphylococcus haemolyticus uncovers the extreme plasticity of its genome and the evolution of human-colonizing staphylococcal species.</title>
        <authorList>
            <person name="Takeuchi F."/>
            <person name="Watanabe S."/>
            <person name="Baba T."/>
            <person name="Yuzawa H."/>
            <person name="Ito T."/>
            <person name="Morimoto Y."/>
            <person name="Kuroda M."/>
            <person name="Cui L."/>
            <person name="Takahashi M."/>
            <person name="Ankai A."/>
            <person name="Baba S."/>
            <person name="Fukui S."/>
            <person name="Lee J.C."/>
            <person name="Hiramatsu K."/>
        </authorList>
    </citation>
    <scope>NUCLEOTIDE SEQUENCE [LARGE SCALE GENOMIC DNA]</scope>
    <source>
        <strain evidence="1 2">JCSC1435</strain>
    </source>
</reference>
<dbReference type="HOGENOM" id="CLU_3376194_0_0_9"/>
<dbReference type="Proteomes" id="UP000000543">
    <property type="component" value="Chromosome"/>
</dbReference>
<evidence type="ECO:0000313" key="2">
    <source>
        <dbReference type="Proteomes" id="UP000000543"/>
    </source>
</evidence>
<evidence type="ECO:0000313" key="1">
    <source>
        <dbReference type="EMBL" id="BAE05875.1"/>
    </source>
</evidence>